<sequence>MLQPLEQETSASASFERTFPVAVIALVIRYISAFKYAASLAVRRSFNSASGSSARMLSLHRIIPFDANATALAMPSVFRNASFVISARTSNVQHTPPALMNYRPDAFHAMVSCMYVCCPRYQALDGQTKFMSTLFVDNPSDFRLLVQIVMVAELSLGFNVSGVTE</sequence>
<proteinExistence type="predicted"/>
<protein>
    <submittedName>
        <fullName evidence="1">Uncharacterized protein</fullName>
    </submittedName>
</protein>
<dbReference type="HOGENOM" id="CLU_1610872_0_0_1"/>
<dbReference type="AlphaFoldDB" id="A0A067SIG3"/>
<name>A0A067SIG3_GALM3</name>
<accession>A0A067SIG3</accession>
<gene>
    <name evidence="1" type="ORF">GALMADRAFT_258056</name>
</gene>
<reference evidence="2" key="1">
    <citation type="journal article" date="2014" name="Proc. Natl. Acad. Sci. U.S.A.">
        <title>Extensive sampling of basidiomycete genomes demonstrates inadequacy of the white-rot/brown-rot paradigm for wood decay fungi.</title>
        <authorList>
            <person name="Riley R."/>
            <person name="Salamov A.A."/>
            <person name="Brown D.W."/>
            <person name="Nagy L.G."/>
            <person name="Floudas D."/>
            <person name="Held B.W."/>
            <person name="Levasseur A."/>
            <person name="Lombard V."/>
            <person name="Morin E."/>
            <person name="Otillar R."/>
            <person name="Lindquist E.A."/>
            <person name="Sun H."/>
            <person name="LaButti K.M."/>
            <person name="Schmutz J."/>
            <person name="Jabbour D."/>
            <person name="Luo H."/>
            <person name="Baker S.E."/>
            <person name="Pisabarro A.G."/>
            <person name="Walton J.D."/>
            <person name="Blanchette R.A."/>
            <person name="Henrissat B."/>
            <person name="Martin F."/>
            <person name="Cullen D."/>
            <person name="Hibbett D.S."/>
            <person name="Grigoriev I.V."/>
        </authorList>
    </citation>
    <scope>NUCLEOTIDE SEQUENCE [LARGE SCALE GENOMIC DNA]</scope>
    <source>
        <strain evidence="2">CBS 339.88</strain>
    </source>
</reference>
<keyword evidence="2" id="KW-1185">Reference proteome</keyword>
<organism evidence="1 2">
    <name type="scientific">Galerina marginata (strain CBS 339.88)</name>
    <dbReference type="NCBI Taxonomy" id="685588"/>
    <lineage>
        <taxon>Eukaryota</taxon>
        <taxon>Fungi</taxon>
        <taxon>Dikarya</taxon>
        <taxon>Basidiomycota</taxon>
        <taxon>Agaricomycotina</taxon>
        <taxon>Agaricomycetes</taxon>
        <taxon>Agaricomycetidae</taxon>
        <taxon>Agaricales</taxon>
        <taxon>Agaricineae</taxon>
        <taxon>Strophariaceae</taxon>
        <taxon>Galerina</taxon>
    </lineage>
</organism>
<dbReference type="Proteomes" id="UP000027222">
    <property type="component" value="Unassembled WGS sequence"/>
</dbReference>
<evidence type="ECO:0000313" key="2">
    <source>
        <dbReference type="Proteomes" id="UP000027222"/>
    </source>
</evidence>
<evidence type="ECO:0000313" key="1">
    <source>
        <dbReference type="EMBL" id="KDR67479.1"/>
    </source>
</evidence>
<dbReference type="EMBL" id="KL142414">
    <property type="protein sequence ID" value="KDR67479.1"/>
    <property type="molecule type" value="Genomic_DNA"/>
</dbReference>